<evidence type="ECO:0000256" key="2">
    <source>
        <dbReference type="SAM" id="SignalP"/>
    </source>
</evidence>
<gene>
    <name evidence="5" type="primary">ppkA</name>
    <name evidence="5" type="ORF">VSVS05_04160</name>
</gene>
<name>A0A1C7FH26_9VIBR</name>
<dbReference type="AlphaFoldDB" id="A0A1C7FH26"/>
<keyword evidence="5" id="KW-0723">Serine/threonine-protein kinase</keyword>
<sequence length="608" mass="67451">MRTSLPTLLLALSPCLISTGALADTTATTVVSIDDQLFSKHAELESALKVRKEQQASVAQQQNMLLQAKKNNQALTDKFAAAKVQLEADYKAMIDDPSVDLASSQNAYQDAWKDLKQNQQDKLNVEQQLEDAKLLLAQQDAKIQTIEQAIADFDGAKIRARVERLETELSPSHQVNVSFTNRCQSNMTLAQCDNQTRELALQKAVKQFQTELIDQTTEAQLVKANASKASFNIHVMRHKVTSSGFYDGERYRTVMDVDLESRLDNTTACTLLDVDKQYCFEPGYTSAEQFSNEKEVAWVTLSVRSNQFDDQVFVDGVSYGNTPVEIMLPVGPHHIVVKKDGFQTFDQNLSIKSDHQLRANLKQKANSLSAGDKFADLIKGGITAPQLVAIVPGEYMLGENASNQVYLDHAFGIGALPVTVGQFDNFVRQTDYQTDAELKNTCTAIVEGDVTAIEKSYWRNPGFKQASDSPVVCISKNDAKAYVKWLSQQTGYHYRLPSEDEWEIASRAGSQSDYWWGNDFITGEANTGWSSSPWANTSTSPVKSFKANPLGLYDTVGNVWQWTNSAQGIAKGGAWNFSPAKAVAYERLYLSPTSAANYVGFRVVREIK</sequence>
<dbReference type="InterPro" id="IPR042095">
    <property type="entry name" value="SUMF_sf"/>
</dbReference>
<protein>
    <submittedName>
        <fullName evidence="5">Non-specific serine/threonine protein kinase</fullName>
        <ecNumber evidence="5">2.7.11.1</ecNumber>
    </submittedName>
</protein>
<dbReference type="SUPFAM" id="SSF56436">
    <property type="entry name" value="C-type lectin-like"/>
    <property type="match status" value="1"/>
</dbReference>
<dbReference type="PANTHER" id="PTHR23150">
    <property type="entry name" value="SULFATASE MODIFYING FACTOR 1, 2"/>
    <property type="match status" value="1"/>
</dbReference>
<feature type="chain" id="PRO_5008885690" evidence="2">
    <location>
        <begin position="24"/>
        <end position="608"/>
    </location>
</feature>
<dbReference type="PANTHER" id="PTHR23150:SF19">
    <property type="entry name" value="FORMYLGLYCINE-GENERATING ENZYME"/>
    <property type="match status" value="1"/>
</dbReference>
<dbReference type="GO" id="GO:0004674">
    <property type="term" value="F:protein serine/threonine kinase activity"/>
    <property type="evidence" value="ECO:0007669"/>
    <property type="project" value="UniProtKB-KW"/>
</dbReference>
<accession>A0A1C7FH26</accession>
<dbReference type="InterPro" id="IPR051043">
    <property type="entry name" value="Sulfatase_Mod_Factor_Kinase"/>
</dbReference>
<dbReference type="RefSeq" id="WP_065546725.1">
    <property type="nucleotide sequence ID" value="NZ_CP016415.1"/>
</dbReference>
<keyword evidence="5" id="KW-0808">Transferase</keyword>
<dbReference type="GeneID" id="96874363"/>
<keyword evidence="5" id="KW-0418">Kinase</keyword>
<dbReference type="InterPro" id="IPR016187">
    <property type="entry name" value="CTDL_fold"/>
</dbReference>
<feature type="coiled-coil region" evidence="1">
    <location>
        <begin position="51"/>
        <end position="85"/>
    </location>
</feature>
<evidence type="ECO:0000256" key="1">
    <source>
        <dbReference type="SAM" id="Coils"/>
    </source>
</evidence>
<dbReference type="EC" id="2.7.11.1" evidence="5"/>
<feature type="domain" description="Sulfatase-modifying factor enzyme-like" evidence="3">
    <location>
        <begin position="384"/>
        <end position="605"/>
    </location>
</feature>
<keyword evidence="6" id="KW-1185">Reference proteome</keyword>
<dbReference type="Pfam" id="PF08308">
    <property type="entry name" value="PEGA"/>
    <property type="match status" value="1"/>
</dbReference>
<feature type="signal peptide" evidence="2">
    <location>
        <begin position="1"/>
        <end position="23"/>
    </location>
</feature>
<dbReference type="PATRIC" id="fig|45658.7.peg.4137"/>
<feature type="domain" description="PEGA" evidence="4">
    <location>
        <begin position="298"/>
        <end position="363"/>
    </location>
</feature>
<reference evidence="5 6" key="1">
    <citation type="submission" date="2016-07" db="EMBL/GenBank/DDBJ databases">
        <title>Genome sequencing of Vibrio scophthalmi strain VS-05, an isolated from Paralichthys olivaceus.</title>
        <authorList>
            <person name="Han H.-J."/>
        </authorList>
    </citation>
    <scope>NUCLEOTIDE SEQUENCE [LARGE SCALE GENOMIC DNA]</scope>
    <source>
        <strain evidence="5 6">VS-05</strain>
    </source>
</reference>
<evidence type="ECO:0000313" key="5">
    <source>
        <dbReference type="EMBL" id="ANU39196.1"/>
    </source>
</evidence>
<dbReference type="InterPro" id="IPR005532">
    <property type="entry name" value="SUMF_dom"/>
</dbReference>
<dbReference type="Gene3D" id="3.90.1580.10">
    <property type="entry name" value="paralog of FGE (formylglycine-generating enzyme)"/>
    <property type="match status" value="1"/>
</dbReference>
<evidence type="ECO:0000313" key="6">
    <source>
        <dbReference type="Proteomes" id="UP000092528"/>
    </source>
</evidence>
<evidence type="ECO:0000259" key="4">
    <source>
        <dbReference type="Pfam" id="PF08308"/>
    </source>
</evidence>
<organism evidence="5 6">
    <name type="scientific">Vibrio scophthalmi</name>
    <dbReference type="NCBI Taxonomy" id="45658"/>
    <lineage>
        <taxon>Bacteria</taxon>
        <taxon>Pseudomonadati</taxon>
        <taxon>Pseudomonadota</taxon>
        <taxon>Gammaproteobacteria</taxon>
        <taxon>Vibrionales</taxon>
        <taxon>Vibrionaceae</taxon>
        <taxon>Vibrio</taxon>
    </lineage>
</organism>
<keyword evidence="2" id="KW-0732">Signal</keyword>
<dbReference type="GO" id="GO:0120147">
    <property type="term" value="F:formylglycine-generating oxidase activity"/>
    <property type="evidence" value="ECO:0007669"/>
    <property type="project" value="TreeGrafter"/>
</dbReference>
<dbReference type="STRING" id="45658.VSVS12_03031"/>
<keyword evidence="1" id="KW-0175">Coiled coil</keyword>
<dbReference type="InterPro" id="IPR013229">
    <property type="entry name" value="PEGA"/>
</dbReference>
<proteinExistence type="predicted"/>
<evidence type="ECO:0000259" key="3">
    <source>
        <dbReference type="Pfam" id="PF03781"/>
    </source>
</evidence>
<dbReference type="Pfam" id="PF03781">
    <property type="entry name" value="FGE-sulfatase"/>
    <property type="match status" value="1"/>
</dbReference>
<dbReference type="Proteomes" id="UP000092528">
    <property type="component" value="Chromosome 2"/>
</dbReference>
<feature type="coiled-coil region" evidence="1">
    <location>
        <begin position="115"/>
        <end position="149"/>
    </location>
</feature>
<dbReference type="EMBL" id="CP016415">
    <property type="protein sequence ID" value="ANU39196.1"/>
    <property type="molecule type" value="Genomic_DNA"/>
</dbReference>